<feature type="non-terminal residue" evidence="1">
    <location>
        <position position="48"/>
    </location>
</feature>
<feature type="non-terminal residue" evidence="1">
    <location>
        <position position="1"/>
    </location>
</feature>
<protein>
    <submittedName>
        <fullName evidence="1">Uncharacterized protein</fullName>
    </submittedName>
</protein>
<gene>
    <name evidence="1" type="primary">Nfu_g_1_007441</name>
</gene>
<proteinExistence type="predicted"/>
<organism evidence="1">
    <name type="scientific">Nothobranchius furzeri</name>
    <name type="common">Turquoise killifish</name>
    <dbReference type="NCBI Taxonomy" id="105023"/>
    <lineage>
        <taxon>Eukaryota</taxon>
        <taxon>Metazoa</taxon>
        <taxon>Chordata</taxon>
        <taxon>Craniata</taxon>
        <taxon>Vertebrata</taxon>
        <taxon>Euteleostomi</taxon>
        <taxon>Actinopterygii</taxon>
        <taxon>Neopterygii</taxon>
        <taxon>Teleostei</taxon>
        <taxon>Neoteleostei</taxon>
        <taxon>Acanthomorphata</taxon>
        <taxon>Ovalentaria</taxon>
        <taxon>Atherinomorphae</taxon>
        <taxon>Cyprinodontiformes</taxon>
        <taxon>Nothobranchiidae</taxon>
        <taxon>Nothobranchius</taxon>
    </lineage>
</organism>
<accession>A0A1A7ZCN6</accession>
<dbReference type="AlphaFoldDB" id="A0A1A7ZCN6"/>
<sequence>RYLDCTVIPDVKFSNDLLPEHTQTKETVHRLPEPPGPAVLENGSFALV</sequence>
<dbReference type="EMBL" id="HADY01002092">
    <property type="protein sequence ID" value="SBP40577.1"/>
    <property type="molecule type" value="Transcribed_RNA"/>
</dbReference>
<name>A0A1A7ZCN6_NOTFU</name>
<reference evidence="1" key="1">
    <citation type="submission" date="2016-05" db="EMBL/GenBank/DDBJ databases">
        <authorList>
            <person name="Lavstsen T."/>
            <person name="Jespersen J.S."/>
        </authorList>
    </citation>
    <scope>NUCLEOTIDE SEQUENCE</scope>
    <source>
        <tissue evidence="1">Brain</tissue>
    </source>
</reference>
<reference evidence="1" key="2">
    <citation type="submission" date="2016-06" db="EMBL/GenBank/DDBJ databases">
        <title>The genome of a short-lived fish provides insights into sex chromosome evolution and the genetic control of aging.</title>
        <authorList>
            <person name="Reichwald K."/>
            <person name="Felder M."/>
            <person name="Petzold A."/>
            <person name="Koch P."/>
            <person name="Groth M."/>
            <person name="Platzer M."/>
        </authorList>
    </citation>
    <scope>NUCLEOTIDE SEQUENCE</scope>
    <source>
        <tissue evidence="1">Brain</tissue>
    </source>
</reference>
<evidence type="ECO:0000313" key="1">
    <source>
        <dbReference type="EMBL" id="SBP40577.1"/>
    </source>
</evidence>